<proteinExistence type="predicted"/>
<keyword evidence="4" id="KW-1185">Reference proteome</keyword>
<sequence length="379" mass="43599">MALLLLPTLVMAQSAKERQQKADTLKQLRSQITTLTRDLQKARGEESQLARSLRKTERAIDQISRDMRLIEGRQQRESKTLSRLKQELSGHQQQLQQQQTRLRHQLRSAYVMGQQGQIKLLLNQQEPATVGRMMVYYDYISRARSREIENMRESLTALQQVEQQITQRLAEIDRLKQEADRKQLALQSERAERKETLKRLKAEITSSDRQLVSYKKNEKQLELLLKALDQALADIPERDTRPFNKRKGKLSWPTKGRLAARFGTQRPVGNLTWRGVLIDSKEGSTVNSISQGRVAYADWLRGFGLLIIIDHGGGYMSLYGHNRSLFKEAGDWVETGDSIASVGDSGGQDRPGLYFEIRHKGKPINPVRWCRRVRNNRTG</sequence>
<feature type="domain" description="M23ase beta-sheet core" evidence="2">
    <location>
        <begin position="273"/>
        <end position="366"/>
    </location>
</feature>
<dbReference type="InterPro" id="IPR011055">
    <property type="entry name" value="Dup_hybrid_motif"/>
</dbReference>
<accession>A0A6N0HSV6</accession>
<dbReference type="Pfam" id="PF01551">
    <property type="entry name" value="Peptidase_M23"/>
    <property type="match status" value="1"/>
</dbReference>
<dbReference type="Gene3D" id="2.70.70.10">
    <property type="entry name" value="Glucose Permease (Domain IIA)"/>
    <property type="match status" value="1"/>
</dbReference>
<dbReference type="InterPro" id="IPR050570">
    <property type="entry name" value="Cell_wall_metabolism_enzyme"/>
</dbReference>
<dbReference type="FunFam" id="2.70.70.10:FF:000003">
    <property type="entry name" value="Murein hydrolase activator EnvC"/>
    <property type="match status" value="1"/>
</dbReference>
<dbReference type="KEGG" id="rev:HUE57_03375"/>
<dbReference type="RefSeq" id="WP_174672713.1">
    <property type="nucleotide sequence ID" value="NZ_CP054491.1"/>
</dbReference>
<dbReference type="CDD" id="cd12797">
    <property type="entry name" value="M23_peptidase"/>
    <property type="match status" value="1"/>
</dbReference>
<dbReference type="InterPro" id="IPR016047">
    <property type="entry name" value="M23ase_b-sheet_dom"/>
</dbReference>
<keyword evidence="1" id="KW-0175">Coiled coil</keyword>
<evidence type="ECO:0000313" key="4">
    <source>
        <dbReference type="Proteomes" id="UP000509658"/>
    </source>
</evidence>
<feature type="coiled-coil region" evidence="1">
    <location>
        <begin position="148"/>
        <end position="234"/>
    </location>
</feature>
<feature type="coiled-coil region" evidence="1">
    <location>
        <begin position="11"/>
        <end position="101"/>
    </location>
</feature>
<evidence type="ECO:0000259" key="2">
    <source>
        <dbReference type="Pfam" id="PF01551"/>
    </source>
</evidence>
<name>A0A6N0HSV6_9GAMM</name>
<dbReference type="AlphaFoldDB" id="A0A6N0HSV6"/>
<dbReference type="Gene3D" id="6.10.250.3150">
    <property type="match status" value="1"/>
</dbReference>
<dbReference type="GO" id="GO:0004222">
    <property type="term" value="F:metalloendopeptidase activity"/>
    <property type="evidence" value="ECO:0007669"/>
    <property type="project" value="TreeGrafter"/>
</dbReference>
<dbReference type="Proteomes" id="UP000509658">
    <property type="component" value="Chromosome"/>
</dbReference>
<organism evidence="3 4">
    <name type="scientific">Candidatus Reidiella endopervernicosa</name>
    <dbReference type="NCBI Taxonomy" id="2738883"/>
    <lineage>
        <taxon>Bacteria</taxon>
        <taxon>Pseudomonadati</taxon>
        <taxon>Pseudomonadota</taxon>
        <taxon>Gammaproteobacteria</taxon>
        <taxon>Candidatus Reidiella</taxon>
    </lineage>
</organism>
<evidence type="ECO:0000256" key="1">
    <source>
        <dbReference type="SAM" id="Coils"/>
    </source>
</evidence>
<dbReference type="PANTHER" id="PTHR21666">
    <property type="entry name" value="PEPTIDASE-RELATED"/>
    <property type="match status" value="1"/>
</dbReference>
<reference evidence="3 4" key="1">
    <citation type="submission" date="2020-05" db="EMBL/GenBank/DDBJ databases">
        <title>Horizontal transmission and recombination maintain forever young bacterial symbiont genomes.</title>
        <authorList>
            <person name="Russell S.L."/>
            <person name="Pepper-Tunick E."/>
            <person name="Svedberg J."/>
            <person name="Byrne A."/>
            <person name="Ruelas Castillo J."/>
            <person name="Vollmers C."/>
            <person name="Beinart R.A."/>
            <person name="Corbett-Detig R."/>
        </authorList>
    </citation>
    <scope>NUCLEOTIDE SEQUENCE [LARGE SCALE GENOMIC DNA]</scope>
    <source>
        <strain evidence="3">Santa_Monica_outfall</strain>
    </source>
</reference>
<dbReference type="EMBL" id="CP054491">
    <property type="protein sequence ID" value="QKQ25443.1"/>
    <property type="molecule type" value="Genomic_DNA"/>
</dbReference>
<protein>
    <submittedName>
        <fullName evidence="3">Peptidoglycan DD-metalloendopeptidase family protein</fullName>
    </submittedName>
</protein>
<evidence type="ECO:0000313" key="3">
    <source>
        <dbReference type="EMBL" id="QKQ25443.1"/>
    </source>
</evidence>
<gene>
    <name evidence="3" type="ORF">HUE57_03375</name>
</gene>
<dbReference type="PANTHER" id="PTHR21666:SF270">
    <property type="entry name" value="MUREIN HYDROLASE ACTIVATOR ENVC"/>
    <property type="match status" value="1"/>
</dbReference>
<dbReference type="SUPFAM" id="SSF51261">
    <property type="entry name" value="Duplicated hybrid motif"/>
    <property type="match status" value="1"/>
</dbReference>